<evidence type="ECO:0000313" key="3">
    <source>
        <dbReference type="Proteomes" id="UP001161691"/>
    </source>
</evidence>
<feature type="transmembrane region" description="Helical" evidence="1">
    <location>
        <begin position="68"/>
        <end position="90"/>
    </location>
</feature>
<keyword evidence="3" id="KW-1185">Reference proteome</keyword>
<dbReference type="PANTHER" id="PTHR36833">
    <property type="entry name" value="SLR0610 PROTEIN-RELATED"/>
    <property type="match status" value="1"/>
</dbReference>
<keyword evidence="1" id="KW-1133">Transmembrane helix</keyword>
<accession>A0ABT6TQN0</accession>
<dbReference type="Proteomes" id="UP001161691">
    <property type="component" value="Unassembled WGS sequence"/>
</dbReference>
<organism evidence="2 3">
    <name type="scientific">Cohnella hashimotonis</name>
    <dbReference type="NCBI Taxonomy" id="2826895"/>
    <lineage>
        <taxon>Bacteria</taxon>
        <taxon>Bacillati</taxon>
        <taxon>Bacillota</taxon>
        <taxon>Bacilli</taxon>
        <taxon>Bacillales</taxon>
        <taxon>Paenibacillaceae</taxon>
        <taxon>Cohnella</taxon>
    </lineage>
</organism>
<dbReference type="Pfam" id="PF06182">
    <property type="entry name" value="ABC2_membrane_6"/>
    <property type="match status" value="1"/>
</dbReference>
<feature type="transmembrane region" description="Helical" evidence="1">
    <location>
        <begin position="124"/>
        <end position="145"/>
    </location>
</feature>
<protein>
    <submittedName>
        <fullName evidence="2">ABC-2 family transporter protein</fullName>
    </submittedName>
</protein>
<keyword evidence="1" id="KW-0472">Membrane</keyword>
<sequence length="267" mass="30234">MRLSRLGYTFGLFKEYIANYVKVKLTYRADFWVEVVSDLLFSLTNLVFIFIVFQHTPTLGDWSESEVVFVYGYFMIAQGVFSAFTNLWNFGDRYIIKGEMDRVLTRPAHSLAQVMLENVDPPSLVSSLVGLAIMGTAWGRLGLAFDWYDPFVLVVMVLGSVLIYTGIYVTLSAISFYSDAPTGIIPLMYNIQSYGRYPVQIYNRGIRFLLTWVLPFAFVGVYPAMFFLEAHRDVFMAWMTPVVGLVAAGIGLAVWNRGVKRYRGAGS</sequence>
<feature type="transmembrane region" description="Helical" evidence="1">
    <location>
        <begin position="234"/>
        <end position="255"/>
    </location>
</feature>
<reference evidence="2" key="1">
    <citation type="submission" date="2023-04" db="EMBL/GenBank/DDBJ databases">
        <title>Comparative genomic analysis of Cohnella hashimotonis sp. nov., isolated from the International Space Station.</title>
        <authorList>
            <person name="Venkateswaran K."/>
            <person name="Simpson A."/>
        </authorList>
    </citation>
    <scope>NUCLEOTIDE SEQUENCE</scope>
    <source>
        <strain evidence="2">F6_2S_P_1</strain>
    </source>
</reference>
<proteinExistence type="predicted"/>
<feature type="transmembrane region" description="Helical" evidence="1">
    <location>
        <begin position="31"/>
        <end position="53"/>
    </location>
</feature>
<evidence type="ECO:0000256" key="1">
    <source>
        <dbReference type="SAM" id="Phobius"/>
    </source>
</evidence>
<dbReference type="RefSeq" id="WP_282910963.1">
    <property type="nucleotide sequence ID" value="NZ_JAGRPV010000001.1"/>
</dbReference>
<gene>
    <name evidence="2" type="ORF">KB449_25000</name>
</gene>
<name>A0ABT6TQN0_9BACL</name>
<comment type="caution">
    <text evidence="2">The sequence shown here is derived from an EMBL/GenBank/DDBJ whole genome shotgun (WGS) entry which is preliminary data.</text>
</comment>
<keyword evidence="1" id="KW-0812">Transmembrane</keyword>
<evidence type="ECO:0000313" key="2">
    <source>
        <dbReference type="EMBL" id="MDI4648234.1"/>
    </source>
</evidence>
<feature type="transmembrane region" description="Helical" evidence="1">
    <location>
        <begin position="206"/>
        <end position="228"/>
    </location>
</feature>
<dbReference type="PANTHER" id="PTHR36833:SF1">
    <property type="entry name" value="INTEGRAL MEMBRANE TRANSPORT PROTEIN"/>
    <property type="match status" value="1"/>
</dbReference>
<dbReference type="EMBL" id="JAGRPV010000001">
    <property type="protein sequence ID" value="MDI4648234.1"/>
    <property type="molecule type" value="Genomic_DNA"/>
</dbReference>
<dbReference type="InterPro" id="IPR010390">
    <property type="entry name" value="ABC-2_transporter-like"/>
</dbReference>
<feature type="transmembrane region" description="Helical" evidence="1">
    <location>
        <begin position="151"/>
        <end position="171"/>
    </location>
</feature>